<dbReference type="KEGG" id="ocy:OSSY52_12650"/>
<dbReference type="InterPro" id="IPR000595">
    <property type="entry name" value="cNMP-bd_dom"/>
</dbReference>
<dbReference type="Pfam" id="PF00027">
    <property type="entry name" value="cNMP_binding"/>
    <property type="match status" value="1"/>
</dbReference>
<dbReference type="InterPro" id="IPR036390">
    <property type="entry name" value="WH_DNA-bd_sf"/>
</dbReference>
<dbReference type="InterPro" id="IPR012318">
    <property type="entry name" value="HTH_CRP"/>
</dbReference>
<dbReference type="Proteomes" id="UP000516361">
    <property type="component" value="Chromosome"/>
</dbReference>
<dbReference type="SMART" id="SM00419">
    <property type="entry name" value="HTH_CRP"/>
    <property type="match status" value="1"/>
</dbReference>
<dbReference type="FunCoup" id="A0A7G1G7G4">
    <property type="interactions" value="204"/>
</dbReference>
<keyword evidence="1" id="KW-0805">Transcription regulation</keyword>
<evidence type="ECO:0000256" key="2">
    <source>
        <dbReference type="ARBA" id="ARBA00023125"/>
    </source>
</evidence>
<dbReference type="GO" id="GO:0005829">
    <property type="term" value="C:cytosol"/>
    <property type="evidence" value="ECO:0007669"/>
    <property type="project" value="TreeGrafter"/>
</dbReference>
<dbReference type="PANTHER" id="PTHR24567">
    <property type="entry name" value="CRP FAMILY TRANSCRIPTIONAL REGULATORY PROTEIN"/>
    <property type="match status" value="1"/>
</dbReference>
<dbReference type="GO" id="GO:0003677">
    <property type="term" value="F:DNA binding"/>
    <property type="evidence" value="ECO:0007669"/>
    <property type="project" value="UniProtKB-KW"/>
</dbReference>
<keyword evidence="3" id="KW-0804">Transcription</keyword>
<sequence>MMKNLEFIKELNKKEITLKKGEILHNQNELIENLSILKEGSLKVVKYLTTGKEVLINNIKSGQIFGETLLFINEKYPAYIIAEENSIVIEINKNELLVLMKNEEFLVEYLKNISKKILNMTQKLEIFSMKDAKQRVAKYLLDLYEKNGNTITMKVSKVNIAKELGLTRETVSRILSNFIKEKIVYIEKNFIKILNIKEIENIIYETKNRD</sequence>
<protein>
    <recommendedName>
        <fullName evidence="8">Crp/Fnr family transcriptional regulator</fullName>
    </recommendedName>
</protein>
<keyword evidence="2" id="KW-0238">DNA-binding</keyword>
<dbReference type="InterPro" id="IPR018490">
    <property type="entry name" value="cNMP-bd_dom_sf"/>
</dbReference>
<evidence type="ECO:0000259" key="5">
    <source>
        <dbReference type="PROSITE" id="PS51063"/>
    </source>
</evidence>
<evidence type="ECO:0000256" key="3">
    <source>
        <dbReference type="ARBA" id="ARBA00023163"/>
    </source>
</evidence>
<dbReference type="Pfam" id="PF13545">
    <property type="entry name" value="HTH_Crp_2"/>
    <property type="match status" value="1"/>
</dbReference>
<proteinExistence type="predicted"/>
<gene>
    <name evidence="6" type="ORF">OSSY52_12650</name>
</gene>
<accession>A0A7G1G7G4</accession>
<dbReference type="InterPro" id="IPR050397">
    <property type="entry name" value="Env_Response_Regulators"/>
</dbReference>
<dbReference type="CDD" id="cd00038">
    <property type="entry name" value="CAP_ED"/>
    <property type="match status" value="1"/>
</dbReference>
<dbReference type="InParanoid" id="A0A7G1G7G4"/>
<feature type="domain" description="Cyclic nucleotide-binding" evidence="4">
    <location>
        <begin position="6"/>
        <end position="100"/>
    </location>
</feature>
<evidence type="ECO:0000313" key="7">
    <source>
        <dbReference type="Proteomes" id="UP000516361"/>
    </source>
</evidence>
<evidence type="ECO:0000313" key="6">
    <source>
        <dbReference type="EMBL" id="BBE31124.1"/>
    </source>
</evidence>
<dbReference type="GO" id="GO:0003700">
    <property type="term" value="F:DNA-binding transcription factor activity"/>
    <property type="evidence" value="ECO:0007669"/>
    <property type="project" value="TreeGrafter"/>
</dbReference>
<keyword evidence="7" id="KW-1185">Reference proteome</keyword>
<evidence type="ECO:0008006" key="8">
    <source>
        <dbReference type="Google" id="ProtNLM"/>
    </source>
</evidence>
<dbReference type="PANTHER" id="PTHR24567:SF26">
    <property type="entry name" value="REGULATORY PROTEIN YEIL"/>
    <property type="match status" value="1"/>
</dbReference>
<dbReference type="SUPFAM" id="SSF46785">
    <property type="entry name" value="Winged helix' DNA-binding domain"/>
    <property type="match status" value="1"/>
</dbReference>
<evidence type="ECO:0000256" key="1">
    <source>
        <dbReference type="ARBA" id="ARBA00023015"/>
    </source>
</evidence>
<organism evidence="6 7">
    <name type="scientific">Tepiditoga spiralis</name>
    <dbReference type="NCBI Taxonomy" id="2108365"/>
    <lineage>
        <taxon>Bacteria</taxon>
        <taxon>Thermotogati</taxon>
        <taxon>Thermotogota</taxon>
        <taxon>Thermotogae</taxon>
        <taxon>Petrotogales</taxon>
        <taxon>Petrotogaceae</taxon>
        <taxon>Tepiditoga</taxon>
    </lineage>
</organism>
<dbReference type="PROSITE" id="PS50042">
    <property type="entry name" value="CNMP_BINDING_3"/>
    <property type="match status" value="1"/>
</dbReference>
<dbReference type="SUPFAM" id="SSF51206">
    <property type="entry name" value="cAMP-binding domain-like"/>
    <property type="match status" value="1"/>
</dbReference>
<evidence type="ECO:0000259" key="4">
    <source>
        <dbReference type="PROSITE" id="PS50042"/>
    </source>
</evidence>
<dbReference type="AlphaFoldDB" id="A0A7G1G7G4"/>
<name>A0A7G1G7G4_9BACT</name>
<feature type="domain" description="HTH crp-type" evidence="5">
    <location>
        <begin position="130"/>
        <end position="197"/>
    </location>
</feature>
<dbReference type="PRINTS" id="PR00034">
    <property type="entry name" value="HTHCRP"/>
</dbReference>
<dbReference type="EMBL" id="AP018712">
    <property type="protein sequence ID" value="BBE31124.1"/>
    <property type="molecule type" value="Genomic_DNA"/>
</dbReference>
<dbReference type="PROSITE" id="PS51063">
    <property type="entry name" value="HTH_CRP_2"/>
    <property type="match status" value="1"/>
</dbReference>
<dbReference type="Gene3D" id="2.60.120.10">
    <property type="entry name" value="Jelly Rolls"/>
    <property type="match status" value="1"/>
</dbReference>
<dbReference type="InterPro" id="IPR014710">
    <property type="entry name" value="RmlC-like_jellyroll"/>
</dbReference>
<reference evidence="6 7" key="1">
    <citation type="submission" date="2018-06" db="EMBL/GenBank/DDBJ databases">
        <title>Genome sequencing of Oceanotoga sp. sy52.</title>
        <authorList>
            <person name="Mori K."/>
        </authorList>
    </citation>
    <scope>NUCLEOTIDE SEQUENCE [LARGE SCALE GENOMIC DNA]</scope>
    <source>
        <strain evidence="7">sy52</strain>
    </source>
</reference>